<evidence type="ECO:0000313" key="2">
    <source>
        <dbReference type="Proteomes" id="UP001465976"/>
    </source>
</evidence>
<dbReference type="SUPFAM" id="SSF56645">
    <property type="entry name" value="Acyl-CoA dehydrogenase NM domain-like"/>
    <property type="match status" value="1"/>
</dbReference>
<dbReference type="InterPro" id="IPR009100">
    <property type="entry name" value="AcylCoA_DH/oxidase_NM_dom_sf"/>
</dbReference>
<dbReference type="PANTHER" id="PTHR10909:SF382">
    <property type="entry name" value="ACYL-COENZYME A OXIDASE"/>
    <property type="match status" value="1"/>
</dbReference>
<sequence>MTLPSSKLIHTPLFRSSADDQLPSEKRLRTAHQRARAISKSYGLTAHDILHCTEKFWKLHFDPLFVTDYSAWTLLVIQLNLAAGIVGYNCVTEGRRELEETLKKIIDFDISAVFMMTELGHGLDAIHLETTATLLSDGTFDLHTPCPEAQKYMPPTLPDVGVPRLGVVMARLKVDSKDCGVRPFLVPLNDGRSMCTGIAARRLPDRPGATPIGHTVTTFDHVILPKGSLLGPLKPHHSPRIQFLSEIWRVSIGSATASALVIPILKLAASIVAIYSAKRTIINAQGIQHPILHFRTQNAPILHAFARAQVLEAFFESIRVHFEGAWTKRTEGLQLRSAYSTIFKATAIRLSRESVTELGDRCGAQGLFAYNQLITGEMTMRGLAIAEGDTLVLSIKLAFELLLNRVTISQPRSQDHPLSLHELSLVQELRALLEMTMASQHQHGGESNYRIWLDPGAHLPRVDSGGTRVAYETTGRRSNPTPEPPQDPSCDQLLDKIASEQGHAHRSEFANARVLPRARSLIEAIGCRMAYEAAFDAGVDPLLLRLFSIGCIERDLGWYVENGVISRHDFYKEESAVISQLLPTLNALVEECGMKPYITARICDGNGWKGFAEGLGPELEYTAAPVRARL</sequence>
<dbReference type="EMBL" id="JBAHYK010000570">
    <property type="protein sequence ID" value="KAL0572876.1"/>
    <property type="molecule type" value="Genomic_DNA"/>
</dbReference>
<protein>
    <recommendedName>
        <fullName evidence="3">Acyl-CoA oxidase</fullName>
    </recommendedName>
</protein>
<dbReference type="Proteomes" id="UP001465976">
    <property type="component" value="Unassembled WGS sequence"/>
</dbReference>
<dbReference type="SUPFAM" id="SSF47203">
    <property type="entry name" value="Acyl-CoA dehydrogenase C-terminal domain-like"/>
    <property type="match status" value="1"/>
</dbReference>
<dbReference type="InterPro" id="IPR046373">
    <property type="entry name" value="Acyl-CoA_Oxase/DH_mid-dom_sf"/>
</dbReference>
<organism evidence="1 2">
    <name type="scientific">Marasmius crinis-equi</name>
    <dbReference type="NCBI Taxonomy" id="585013"/>
    <lineage>
        <taxon>Eukaryota</taxon>
        <taxon>Fungi</taxon>
        <taxon>Dikarya</taxon>
        <taxon>Basidiomycota</taxon>
        <taxon>Agaricomycotina</taxon>
        <taxon>Agaricomycetes</taxon>
        <taxon>Agaricomycetidae</taxon>
        <taxon>Agaricales</taxon>
        <taxon>Marasmiineae</taxon>
        <taxon>Marasmiaceae</taxon>
        <taxon>Marasmius</taxon>
    </lineage>
</organism>
<dbReference type="InterPro" id="IPR012258">
    <property type="entry name" value="Acyl-CoA_oxidase"/>
</dbReference>
<evidence type="ECO:0000313" key="1">
    <source>
        <dbReference type="EMBL" id="KAL0572876.1"/>
    </source>
</evidence>
<dbReference type="PANTHER" id="PTHR10909">
    <property type="entry name" value="ELECTRON TRANSPORT OXIDOREDUCTASE"/>
    <property type="match status" value="1"/>
</dbReference>
<evidence type="ECO:0008006" key="3">
    <source>
        <dbReference type="Google" id="ProtNLM"/>
    </source>
</evidence>
<keyword evidence="2" id="KW-1185">Reference proteome</keyword>
<dbReference type="Gene3D" id="2.40.110.10">
    <property type="entry name" value="Butyryl-CoA Dehydrogenase, subunit A, domain 2"/>
    <property type="match status" value="1"/>
</dbReference>
<proteinExistence type="predicted"/>
<reference evidence="1 2" key="1">
    <citation type="submission" date="2024-02" db="EMBL/GenBank/DDBJ databases">
        <title>A draft genome for the cacao thread blight pathogen Marasmius crinis-equi.</title>
        <authorList>
            <person name="Cohen S.P."/>
            <person name="Baruah I.K."/>
            <person name="Amoako-Attah I."/>
            <person name="Bukari Y."/>
            <person name="Meinhardt L.W."/>
            <person name="Bailey B.A."/>
        </authorList>
    </citation>
    <scope>NUCLEOTIDE SEQUENCE [LARGE SCALE GENOMIC DNA]</scope>
    <source>
        <strain evidence="1 2">GH-76</strain>
    </source>
</reference>
<comment type="caution">
    <text evidence="1">The sequence shown here is derived from an EMBL/GenBank/DDBJ whole genome shotgun (WGS) entry which is preliminary data.</text>
</comment>
<name>A0ABR3FC43_9AGAR</name>
<accession>A0ABR3FC43</accession>
<dbReference type="Gene3D" id="1.20.140.10">
    <property type="entry name" value="Butyryl-CoA Dehydrogenase, subunit A, domain 3"/>
    <property type="match status" value="1"/>
</dbReference>
<dbReference type="InterPro" id="IPR036250">
    <property type="entry name" value="AcylCo_DH-like_C"/>
</dbReference>
<gene>
    <name evidence="1" type="ORF">V5O48_009088</name>
</gene>